<evidence type="ECO:0000313" key="5">
    <source>
        <dbReference type="Proteomes" id="UP000678853"/>
    </source>
</evidence>
<dbReference type="SUPFAM" id="SSF55405">
    <property type="entry name" value="RNA bacteriophage capsid protein"/>
    <property type="match status" value="1"/>
</dbReference>
<keyword evidence="2 4" id="KW-0167">Capsid protein</keyword>
<proteinExistence type="predicted"/>
<dbReference type="InterPro" id="IPR015954">
    <property type="entry name" value="Phage_RNA-type_capsid"/>
</dbReference>
<keyword evidence="3" id="KW-0946">Virion</keyword>
<name>A0A8S5L0S7_9VIRU</name>
<dbReference type="Proteomes" id="UP000678853">
    <property type="component" value="Segment"/>
</dbReference>
<gene>
    <name evidence="4" type="primary">SRR6960797_3_2</name>
</gene>
<dbReference type="KEGG" id="vg:80398336"/>
<comment type="subcellular location">
    <subcellularLocation>
        <location evidence="1">Virion</location>
    </subcellularLocation>
</comment>
<protein>
    <submittedName>
        <fullName evidence="4">Coat protein</fullName>
    </submittedName>
</protein>
<evidence type="ECO:0000256" key="1">
    <source>
        <dbReference type="ARBA" id="ARBA00004328"/>
    </source>
</evidence>
<organism evidence="4 5">
    <name type="scientific">ssRNA phage SRR6960797_3</name>
    <dbReference type="NCBI Taxonomy" id="2786563"/>
    <lineage>
        <taxon>Viruses</taxon>
        <taxon>Riboviria</taxon>
        <taxon>Orthornavirae</taxon>
        <taxon>Lenarviricota</taxon>
        <taxon>Leviviricetes</taxon>
        <taxon>Norzivirales</taxon>
        <taxon>Fiersviridae</taxon>
        <taxon>Garovuvirus</taxon>
        <taxon>Garovuvirus peladaptatum</taxon>
    </lineage>
</organism>
<dbReference type="GeneID" id="80398336"/>
<evidence type="ECO:0000256" key="3">
    <source>
        <dbReference type="ARBA" id="ARBA00022844"/>
    </source>
</evidence>
<evidence type="ECO:0000256" key="2">
    <source>
        <dbReference type="ARBA" id="ARBA00022561"/>
    </source>
</evidence>
<reference evidence="4" key="1">
    <citation type="submission" date="2020-09" db="EMBL/GenBank/DDBJ databases">
        <title>Leviviricetes taxonomy.</title>
        <authorList>
            <person name="Stockdale S.R."/>
            <person name="Callanan J."/>
            <person name="Adriaenssens E.M."/>
            <person name="Kuhn J.H."/>
            <person name="Rumnieks J."/>
            <person name="Shkoporov A."/>
            <person name="Draper L.A."/>
            <person name="Ross P."/>
            <person name="Hill C."/>
        </authorList>
    </citation>
    <scope>NUCLEOTIDE SEQUENCE</scope>
</reference>
<evidence type="ECO:0000313" key="4">
    <source>
        <dbReference type="EMBL" id="DAD51044.1"/>
    </source>
</evidence>
<accession>A0A8S5L0S7</accession>
<sequence length="141" mass="15500">MPQLAPITVSDGKVTPVIHTFSPFSMDQSIGLAVWKDRSGVYPVGYPTMTAKFSQPSATQAKGTRTYKVRVSLTLPFTTEIYSPGSTYGVPAVMYEAKAIVEFHLPEASTKIERKDLRVLLNNALAHADLQKVIDDLEGVW</sequence>
<dbReference type="GO" id="GO:0019028">
    <property type="term" value="C:viral capsid"/>
    <property type="evidence" value="ECO:0007669"/>
    <property type="project" value="UniProtKB-KW"/>
</dbReference>
<dbReference type="RefSeq" id="YP_010769348.1">
    <property type="nucleotide sequence ID" value="NC_073947.1"/>
</dbReference>
<dbReference type="EMBL" id="BK013702">
    <property type="protein sequence ID" value="DAD51044.1"/>
    <property type="molecule type" value="Genomic_RNA"/>
</dbReference>
<keyword evidence="5" id="KW-1185">Reference proteome</keyword>
<dbReference type="Gene3D" id="3.30.380.10">
    <property type="entry name" value="MS2 Viral Coat Protein"/>
    <property type="match status" value="1"/>
</dbReference>